<evidence type="ECO:0000256" key="2">
    <source>
        <dbReference type="ARBA" id="ARBA00022801"/>
    </source>
</evidence>
<evidence type="ECO:0000256" key="3">
    <source>
        <dbReference type="ARBA" id="ARBA00023295"/>
    </source>
</evidence>
<dbReference type="SUPFAM" id="SSF51445">
    <property type="entry name" value="(Trans)glycosidases"/>
    <property type="match status" value="1"/>
</dbReference>
<dbReference type="InterPro" id="IPR050226">
    <property type="entry name" value="NagZ_Beta-hexosaminidase"/>
</dbReference>
<dbReference type="GO" id="GO:0009254">
    <property type="term" value="P:peptidoglycan turnover"/>
    <property type="evidence" value="ECO:0007669"/>
    <property type="project" value="TreeGrafter"/>
</dbReference>
<dbReference type="RefSeq" id="WP_136136364.1">
    <property type="nucleotide sequence ID" value="NZ_SDGV01000010.1"/>
</dbReference>
<comment type="similarity">
    <text evidence="1">Belongs to the glycosyl hydrolase 3 family.</text>
</comment>
<dbReference type="AlphaFoldDB" id="A0A4S3B3E8"/>
<feature type="compositionally biased region" description="Polar residues" evidence="4">
    <location>
        <begin position="32"/>
        <end position="50"/>
    </location>
</feature>
<dbReference type="EMBL" id="SDGV01000010">
    <property type="protein sequence ID" value="THB61591.1"/>
    <property type="molecule type" value="Genomic_DNA"/>
</dbReference>
<accession>A0A4S3B3E8</accession>
<evidence type="ECO:0000256" key="4">
    <source>
        <dbReference type="SAM" id="MobiDB-lite"/>
    </source>
</evidence>
<dbReference type="PANTHER" id="PTHR30480:SF16">
    <property type="entry name" value="GLYCOSIDE HYDROLASE FAMILY 3 DOMAIN PROTEIN"/>
    <property type="match status" value="1"/>
</dbReference>
<protein>
    <submittedName>
        <fullName evidence="6">Beta-hexosaminidase</fullName>
    </submittedName>
</protein>
<keyword evidence="3" id="KW-0326">Glycosidase</keyword>
<dbReference type="PANTHER" id="PTHR30480">
    <property type="entry name" value="BETA-HEXOSAMINIDASE-RELATED"/>
    <property type="match status" value="1"/>
</dbReference>
<proteinExistence type="inferred from homology"/>
<reference evidence="6 7" key="1">
    <citation type="submission" date="2019-01" db="EMBL/GenBank/DDBJ databases">
        <title>Vagococcus silagei sp. nov. isolated from brewer's grain.</title>
        <authorList>
            <person name="Guu J.-R."/>
        </authorList>
    </citation>
    <scope>NUCLEOTIDE SEQUENCE [LARGE SCALE GENOMIC DNA]</scope>
    <source>
        <strain evidence="6 7">2B-2</strain>
    </source>
</reference>
<evidence type="ECO:0000256" key="1">
    <source>
        <dbReference type="ARBA" id="ARBA00005336"/>
    </source>
</evidence>
<dbReference type="Gene3D" id="3.20.20.300">
    <property type="entry name" value="Glycoside hydrolase, family 3, N-terminal domain"/>
    <property type="match status" value="1"/>
</dbReference>
<evidence type="ECO:0000313" key="7">
    <source>
        <dbReference type="Proteomes" id="UP000310506"/>
    </source>
</evidence>
<keyword evidence="2" id="KW-0378">Hydrolase</keyword>
<keyword evidence="7" id="KW-1185">Reference proteome</keyword>
<dbReference type="Pfam" id="PF00933">
    <property type="entry name" value="Glyco_hydro_3"/>
    <property type="match status" value="1"/>
</dbReference>
<dbReference type="GO" id="GO:0004553">
    <property type="term" value="F:hydrolase activity, hydrolyzing O-glycosyl compounds"/>
    <property type="evidence" value="ECO:0007669"/>
    <property type="project" value="InterPro"/>
</dbReference>
<dbReference type="Proteomes" id="UP000310506">
    <property type="component" value="Unassembled WGS sequence"/>
</dbReference>
<dbReference type="OrthoDB" id="9805821at2"/>
<sequence>MKKSKIGLIGLILLAFAIIFIPKLLTKEPQQKMKSTTSTTPSELNSSQRTSESKELSQDEKLKLAIEKMSLEEKVGQLFLARVPEENAIADLEQFHLGGYLLFGRDIEDVSANQLQEKIQSFQHVAKIPLLTASDEEGGTVTRLSRNTTLVDKPFQSPREVYKQGKLSAIAEDIKAKSAVMQQLGIRAGLYPVADMAENSKAFIYDRSLGNNVQEVSEYVTQSVKTLNEEQMVSTLKHFPGYGENEDSHLDIVKDQRSLQELERHDLIPFKAGIAAGADSIMVSHNIVEAMDDEMPASISAKTHQYIRNQMNFDGIIMTDDMDMQGLSKFTSQEEAALLALKNGNDLILSSTYATQIPVVIKAVKEDKYDENQLNQSVFRVLKLKAKIGLYQDF</sequence>
<feature type="region of interest" description="Disordered" evidence="4">
    <location>
        <begin position="30"/>
        <end position="56"/>
    </location>
</feature>
<evidence type="ECO:0000259" key="5">
    <source>
        <dbReference type="Pfam" id="PF00933"/>
    </source>
</evidence>
<name>A0A4S3B3E8_9ENTE</name>
<comment type="caution">
    <text evidence="6">The sequence shown here is derived from an EMBL/GenBank/DDBJ whole genome shotgun (WGS) entry which is preliminary data.</text>
</comment>
<dbReference type="GO" id="GO:0005975">
    <property type="term" value="P:carbohydrate metabolic process"/>
    <property type="evidence" value="ECO:0007669"/>
    <property type="project" value="InterPro"/>
</dbReference>
<dbReference type="InterPro" id="IPR036962">
    <property type="entry name" value="Glyco_hydro_3_N_sf"/>
</dbReference>
<gene>
    <name evidence="6" type="ORF">ESZ54_03825</name>
</gene>
<dbReference type="InterPro" id="IPR017853">
    <property type="entry name" value="GH"/>
</dbReference>
<feature type="domain" description="Glycoside hydrolase family 3 N-terminal" evidence="5">
    <location>
        <begin position="71"/>
        <end position="384"/>
    </location>
</feature>
<evidence type="ECO:0000313" key="6">
    <source>
        <dbReference type="EMBL" id="THB61591.1"/>
    </source>
</evidence>
<dbReference type="InterPro" id="IPR001764">
    <property type="entry name" value="Glyco_hydro_3_N"/>
</dbReference>
<organism evidence="6 7">
    <name type="scientific">Vagococcus silagei</name>
    <dbReference type="NCBI Taxonomy" id="2508885"/>
    <lineage>
        <taxon>Bacteria</taxon>
        <taxon>Bacillati</taxon>
        <taxon>Bacillota</taxon>
        <taxon>Bacilli</taxon>
        <taxon>Lactobacillales</taxon>
        <taxon>Enterococcaceae</taxon>
        <taxon>Vagococcus</taxon>
    </lineage>
</organism>